<keyword evidence="4 10" id="KW-0812">Transmembrane</keyword>
<proteinExistence type="evidence at transcript level"/>
<comment type="similarity">
    <text evidence="10">Belongs to the insect chemoreceptor superfamily. Heteromeric odorant receptor channel (TC 1.A.69) family.</text>
</comment>
<keyword evidence="8 10" id="KW-0675">Receptor</keyword>
<evidence type="ECO:0000256" key="8">
    <source>
        <dbReference type="ARBA" id="ARBA00023170"/>
    </source>
</evidence>
<feature type="transmembrane region" description="Helical" evidence="10">
    <location>
        <begin position="192"/>
        <end position="221"/>
    </location>
</feature>
<dbReference type="GO" id="GO:0007165">
    <property type="term" value="P:signal transduction"/>
    <property type="evidence" value="ECO:0007669"/>
    <property type="project" value="UniProtKB-KW"/>
</dbReference>
<comment type="subcellular location">
    <subcellularLocation>
        <location evidence="1 10">Cell membrane</location>
        <topology evidence="1 10">Multi-pass membrane protein</topology>
    </subcellularLocation>
</comment>
<sequence>MSLWSTIRKFGLGYCDLPTMLWNVSFMLRALTLNIDSRYKKRIPLIFYIIFALVAASYFYIYLISMAWFVFWHSRETGDLVAAMVVASLGISSEIGTAKLIYMFLYRNKVRELVDMYLDCDALVKPGSRFANNLTKTLRNVKKRAMIFWIVIMGNGVVYVLKPLLISGRHIMEDLFTPYGFDPVYESPNYEIVFLLMTAGVLFTCYLPANITAFLIIITGYTEGQMLALSKEMLNLWSDAQQFYLDHRTFDLDTTRPVVTLDSEQITKKKIVNEYVKKRLHEMIKIHTTNINLLNHVERVYRGAIAIEFGILVLGLIFELLGGLENTYLEVPFALMQVAMDCLTGQRVMDASKAFEDAVYDCKWENFDVANMKTILLMLQNSQKTMRLSAGGVTTLSFSSLMMVFRSVYSAYTTLRTTMNK</sequence>
<dbReference type="GO" id="GO:0004984">
    <property type="term" value="F:olfactory receptor activity"/>
    <property type="evidence" value="ECO:0007669"/>
    <property type="project" value="InterPro"/>
</dbReference>
<comment type="caution">
    <text evidence="10">Lacks conserved residue(s) required for the propagation of feature annotation.</text>
</comment>
<name>A0A0E4B599_OSTFU</name>
<feature type="transmembrane region" description="Helical" evidence="10">
    <location>
        <begin position="45"/>
        <end position="69"/>
    </location>
</feature>
<dbReference type="EMBL" id="LC002710">
    <property type="protein sequence ID" value="BAR43458.1"/>
    <property type="molecule type" value="mRNA"/>
</dbReference>
<evidence type="ECO:0000256" key="6">
    <source>
        <dbReference type="ARBA" id="ARBA00022989"/>
    </source>
</evidence>
<evidence type="ECO:0000256" key="5">
    <source>
        <dbReference type="ARBA" id="ARBA00022725"/>
    </source>
</evidence>
<feature type="transmembrane region" description="Helical" evidence="10">
    <location>
        <begin position="300"/>
        <end position="321"/>
    </location>
</feature>
<evidence type="ECO:0000313" key="11">
    <source>
        <dbReference type="EMBL" id="BAR43458.1"/>
    </source>
</evidence>
<keyword evidence="9 10" id="KW-0807">Transducer</keyword>
<keyword evidence="2" id="KW-1003">Cell membrane</keyword>
<organism evidence="11">
    <name type="scientific">Ostrinia furnacalis</name>
    <name type="common">Asian corn borer</name>
    <dbReference type="NCBI Taxonomy" id="93504"/>
    <lineage>
        <taxon>Eukaryota</taxon>
        <taxon>Metazoa</taxon>
        <taxon>Ecdysozoa</taxon>
        <taxon>Arthropoda</taxon>
        <taxon>Hexapoda</taxon>
        <taxon>Insecta</taxon>
        <taxon>Pterygota</taxon>
        <taxon>Neoptera</taxon>
        <taxon>Endopterygota</taxon>
        <taxon>Lepidoptera</taxon>
        <taxon>Glossata</taxon>
        <taxon>Ditrysia</taxon>
        <taxon>Pyraloidea</taxon>
        <taxon>Crambidae</taxon>
        <taxon>Pyraustinae</taxon>
        <taxon>Ostrinia</taxon>
    </lineage>
</organism>
<feature type="transmembrane region" description="Helical" evidence="10">
    <location>
        <begin position="388"/>
        <end position="409"/>
    </location>
</feature>
<keyword evidence="3 10" id="KW-0716">Sensory transduction</keyword>
<feature type="transmembrane region" description="Helical" evidence="10">
    <location>
        <begin position="146"/>
        <end position="172"/>
    </location>
</feature>
<keyword evidence="7 10" id="KW-0472">Membrane</keyword>
<dbReference type="InterPro" id="IPR004117">
    <property type="entry name" value="7tm6_olfct_rcpt"/>
</dbReference>
<evidence type="ECO:0000256" key="2">
    <source>
        <dbReference type="ARBA" id="ARBA00022475"/>
    </source>
</evidence>
<dbReference type="GO" id="GO:0005886">
    <property type="term" value="C:plasma membrane"/>
    <property type="evidence" value="ECO:0007669"/>
    <property type="project" value="UniProtKB-SubCell"/>
</dbReference>
<dbReference type="PANTHER" id="PTHR21137">
    <property type="entry name" value="ODORANT RECEPTOR"/>
    <property type="match status" value="1"/>
</dbReference>
<keyword evidence="6 10" id="KW-1133">Transmembrane helix</keyword>
<dbReference type="GO" id="GO:0005549">
    <property type="term" value="F:odorant binding"/>
    <property type="evidence" value="ECO:0007669"/>
    <property type="project" value="InterPro"/>
</dbReference>
<evidence type="ECO:0000256" key="1">
    <source>
        <dbReference type="ARBA" id="ARBA00004651"/>
    </source>
</evidence>
<gene>
    <name evidence="11" type="primary">OR16</name>
</gene>
<evidence type="ECO:0000256" key="3">
    <source>
        <dbReference type="ARBA" id="ARBA00022606"/>
    </source>
</evidence>
<accession>A0A0E4B599</accession>
<feature type="transmembrane region" description="Helical" evidence="10">
    <location>
        <begin position="81"/>
        <end position="106"/>
    </location>
</feature>
<evidence type="ECO:0000256" key="7">
    <source>
        <dbReference type="ARBA" id="ARBA00023136"/>
    </source>
</evidence>
<dbReference type="PANTHER" id="PTHR21137:SF35">
    <property type="entry name" value="ODORANT RECEPTOR 19A-RELATED"/>
    <property type="match status" value="1"/>
</dbReference>
<keyword evidence="5 10" id="KW-0552">Olfaction</keyword>
<evidence type="ECO:0000256" key="4">
    <source>
        <dbReference type="ARBA" id="ARBA00022692"/>
    </source>
</evidence>
<evidence type="ECO:0000256" key="10">
    <source>
        <dbReference type="RuleBase" id="RU351113"/>
    </source>
</evidence>
<dbReference type="Pfam" id="PF02949">
    <property type="entry name" value="7tm_6"/>
    <property type="match status" value="1"/>
</dbReference>
<dbReference type="SMR" id="A0A0E4B599"/>
<protein>
    <recommendedName>
        <fullName evidence="10">Odorant receptor</fullName>
    </recommendedName>
</protein>
<reference evidence="11" key="1">
    <citation type="submission" date="2014-09" db="EMBL/GenBank/DDBJ databases">
        <title>Identification of candidate odorant receptors in Asian corn borer Ostrinia furnacalis.</title>
        <authorList>
            <person name="Yang B."/>
            <person name="Ozaki K."/>
            <person name="Ishikawa Y."/>
            <person name="Matsuo T."/>
        </authorList>
    </citation>
    <scope>NUCLEOTIDE SEQUENCE</scope>
    <source>
        <tissue evidence="11">Antennae</tissue>
    </source>
</reference>
<dbReference type="AlphaFoldDB" id="A0A0E4B599"/>
<evidence type="ECO:0000256" key="9">
    <source>
        <dbReference type="ARBA" id="ARBA00023224"/>
    </source>
</evidence>